<dbReference type="SUPFAM" id="SSF103025">
    <property type="entry name" value="Folate-binding domain"/>
    <property type="match status" value="1"/>
</dbReference>
<organism evidence="2 3">
    <name type="scientific">Actinotignum timonense</name>
    <dbReference type="NCBI Taxonomy" id="1870995"/>
    <lineage>
        <taxon>Bacteria</taxon>
        <taxon>Bacillati</taxon>
        <taxon>Actinomycetota</taxon>
        <taxon>Actinomycetes</taxon>
        <taxon>Actinomycetales</taxon>
        <taxon>Actinomycetaceae</taxon>
        <taxon>Actinotignum</taxon>
    </lineage>
</organism>
<comment type="caution">
    <text evidence="2">The sequence shown here is derived from an EMBL/GenBank/DDBJ whole genome shotgun (WGS) entry which is preliminary data.</text>
</comment>
<protein>
    <recommendedName>
        <fullName evidence="4">Aminomethyltransferase folate-binding domain-containing protein</fullName>
    </recommendedName>
</protein>
<name>A0AAW9HC03_9ACTO</name>
<evidence type="ECO:0000313" key="3">
    <source>
        <dbReference type="Proteomes" id="UP001288320"/>
    </source>
</evidence>
<accession>A0AAW9HC03</accession>
<feature type="compositionally biased region" description="Low complexity" evidence="1">
    <location>
        <begin position="262"/>
        <end position="276"/>
    </location>
</feature>
<evidence type="ECO:0000313" key="2">
    <source>
        <dbReference type="EMBL" id="MDY5140538.1"/>
    </source>
</evidence>
<sequence length="351" mass="36791">MKPSPLLRWPGAVPGEGDAAGVAAFYTNPYVEQRELEAGRGFVDLSHWRVVRGRPGAWPSECPGAHHAREVLECDSRGRIRGALLRCAGSREDVFLSPPGGLDSHMCPASYIAIGTTTQGAERLRAAMHGRPGLSTVFWEDWWPDSDIVILLVEDIEVLARAGQAAGMSPVGLFAWDAHRAAARRPDPFRAARAGAGLTEIYGPGVAGTCASREVGTRESGERSTRQFGGAGRSLACLYLEGPDAADLPEAGTPVLAERSDAVSASGASGNAAGEAETNQPDGAVVGLVLSAVRHWEEGPLALALIREPAALGAVLVGEFRCGVEPIPLPTRAPVVVTIRDTGEKSVGGRD</sequence>
<proteinExistence type="predicted"/>
<dbReference type="AlphaFoldDB" id="A0AAW9HC03"/>
<evidence type="ECO:0008006" key="4">
    <source>
        <dbReference type="Google" id="ProtNLM"/>
    </source>
</evidence>
<dbReference type="Proteomes" id="UP001288320">
    <property type="component" value="Unassembled WGS sequence"/>
</dbReference>
<dbReference type="EMBL" id="JAWNFV010000007">
    <property type="protein sequence ID" value="MDY5140538.1"/>
    <property type="molecule type" value="Genomic_DNA"/>
</dbReference>
<dbReference type="RefSeq" id="WP_320753077.1">
    <property type="nucleotide sequence ID" value="NZ_JAWNFV010000007.1"/>
</dbReference>
<evidence type="ECO:0000256" key="1">
    <source>
        <dbReference type="SAM" id="MobiDB-lite"/>
    </source>
</evidence>
<feature type="region of interest" description="Disordered" evidence="1">
    <location>
        <begin position="259"/>
        <end position="279"/>
    </location>
</feature>
<reference evidence="2" key="1">
    <citation type="submission" date="2023-10" db="EMBL/GenBank/DDBJ databases">
        <title>Whole Genome based description of the genera Actinobaculum and Actinotignum reveals a complex phylogenetic relationship within the species included in the genus Actinotignum.</title>
        <authorList>
            <person name="Jensen C.S."/>
            <person name="Dargis R."/>
            <person name="Kemp M."/>
            <person name="Christensen J.J."/>
        </authorList>
    </citation>
    <scope>NUCLEOTIDE SEQUENCE</scope>
    <source>
        <strain evidence="2">SLA_B245</strain>
    </source>
</reference>
<gene>
    <name evidence="2" type="ORF">R6G74_04320</name>
</gene>